<feature type="region of interest" description="Disordered" evidence="1">
    <location>
        <begin position="1"/>
        <end position="31"/>
    </location>
</feature>
<accession>A0A5B7CF81</accession>
<dbReference type="EMBL" id="VSRR010000024">
    <property type="protein sequence ID" value="MPC08272.1"/>
    <property type="molecule type" value="Genomic_DNA"/>
</dbReference>
<sequence>MIKKGYVSEPRPGFRKTTPLRRTSAFGSRQRLPLRPAAAARQEQQFKSWGWTHGQRGRDYRVGCSLC</sequence>
<evidence type="ECO:0000313" key="3">
    <source>
        <dbReference type="Proteomes" id="UP000324222"/>
    </source>
</evidence>
<reference evidence="2 3" key="1">
    <citation type="submission" date="2019-05" db="EMBL/GenBank/DDBJ databases">
        <title>Another draft genome of Portunus trituberculatus and its Hox gene families provides insights of decapod evolution.</title>
        <authorList>
            <person name="Jeong J.-H."/>
            <person name="Song I."/>
            <person name="Kim S."/>
            <person name="Choi T."/>
            <person name="Kim D."/>
            <person name="Ryu S."/>
            <person name="Kim W."/>
        </authorList>
    </citation>
    <scope>NUCLEOTIDE SEQUENCE [LARGE SCALE GENOMIC DNA]</scope>
    <source>
        <tissue evidence="2">Muscle</tissue>
    </source>
</reference>
<organism evidence="2 3">
    <name type="scientific">Portunus trituberculatus</name>
    <name type="common">Swimming crab</name>
    <name type="synonym">Neptunus trituberculatus</name>
    <dbReference type="NCBI Taxonomy" id="210409"/>
    <lineage>
        <taxon>Eukaryota</taxon>
        <taxon>Metazoa</taxon>
        <taxon>Ecdysozoa</taxon>
        <taxon>Arthropoda</taxon>
        <taxon>Crustacea</taxon>
        <taxon>Multicrustacea</taxon>
        <taxon>Malacostraca</taxon>
        <taxon>Eumalacostraca</taxon>
        <taxon>Eucarida</taxon>
        <taxon>Decapoda</taxon>
        <taxon>Pleocyemata</taxon>
        <taxon>Brachyura</taxon>
        <taxon>Eubrachyura</taxon>
        <taxon>Portunoidea</taxon>
        <taxon>Portunidae</taxon>
        <taxon>Portuninae</taxon>
        <taxon>Portunus</taxon>
    </lineage>
</organism>
<dbReference type="Proteomes" id="UP000324222">
    <property type="component" value="Unassembled WGS sequence"/>
</dbReference>
<proteinExistence type="predicted"/>
<evidence type="ECO:0000313" key="2">
    <source>
        <dbReference type="EMBL" id="MPC08272.1"/>
    </source>
</evidence>
<protein>
    <submittedName>
        <fullName evidence="2">Uncharacterized protein</fullName>
    </submittedName>
</protein>
<evidence type="ECO:0000256" key="1">
    <source>
        <dbReference type="SAM" id="MobiDB-lite"/>
    </source>
</evidence>
<keyword evidence="3" id="KW-1185">Reference proteome</keyword>
<comment type="caution">
    <text evidence="2">The sequence shown here is derived from an EMBL/GenBank/DDBJ whole genome shotgun (WGS) entry which is preliminary data.</text>
</comment>
<dbReference type="AlphaFoldDB" id="A0A5B7CF81"/>
<name>A0A5B7CF81_PORTR</name>
<gene>
    <name evidence="2" type="ORF">E2C01_000853</name>
</gene>